<evidence type="ECO:0000313" key="2">
    <source>
        <dbReference type="Proteomes" id="UP001165381"/>
    </source>
</evidence>
<sequence length="233" mass="27753">MCLEAIKKRVLQLSLLFVFYNSYAQLTPEDKLGIWYDIGINQRISEKTSIDTYAQIWLYELNENFNFFLFKMGYNYHFNPKLKATIYLGYSDFDDNINISSPHTYEKRITEQIIFKHKISSIPFDHRFRIEHRFFRKHVSKSKAARLRYRFGTKFSISNVLFIRLHNELLLTPKSSSTPENRFYTGLGVNISKSNNIQLGYMNRNTSNKANLHRLQVGVFFKTDFRKKKKRAE</sequence>
<gene>
    <name evidence="1" type="ORF">M3P09_13765</name>
</gene>
<dbReference type="RefSeq" id="WP_249973580.1">
    <property type="nucleotide sequence ID" value="NZ_JAMFLZ010000006.1"/>
</dbReference>
<accession>A0ABT0QHI0</accession>
<reference evidence="1" key="1">
    <citation type="submission" date="2022-05" db="EMBL/GenBank/DDBJ databases">
        <authorList>
            <person name="Park J.-S."/>
        </authorList>
    </citation>
    <scope>NUCLEOTIDE SEQUENCE</scope>
    <source>
        <strain evidence="1">2012CJ34-3</strain>
    </source>
</reference>
<name>A0ABT0QHI0_9FLAO</name>
<dbReference type="EMBL" id="JAMFLZ010000006">
    <property type="protein sequence ID" value="MCL6296073.1"/>
    <property type="molecule type" value="Genomic_DNA"/>
</dbReference>
<dbReference type="InterPro" id="IPR019619">
    <property type="entry name" value="DUF2490"/>
</dbReference>
<protein>
    <submittedName>
        <fullName evidence="1">DUF2490 domain-containing protein</fullName>
    </submittedName>
</protein>
<dbReference type="SUPFAM" id="SSF56935">
    <property type="entry name" value="Porins"/>
    <property type="match status" value="1"/>
</dbReference>
<comment type="caution">
    <text evidence="1">The sequence shown here is derived from an EMBL/GenBank/DDBJ whole genome shotgun (WGS) entry which is preliminary data.</text>
</comment>
<organism evidence="1 2">
    <name type="scientific">Jejuia spongiicola</name>
    <dbReference type="NCBI Taxonomy" id="2942207"/>
    <lineage>
        <taxon>Bacteria</taxon>
        <taxon>Pseudomonadati</taxon>
        <taxon>Bacteroidota</taxon>
        <taxon>Flavobacteriia</taxon>
        <taxon>Flavobacteriales</taxon>
        <taxon>Flavobacteriaceae</taxon>
        <taxon>Jejuia</taxon>
    </lineage>
</organism>
<keyword evidence="2" id="KW-1185">Reference proteome</keyword>
<proteinExistence type="predicted"/>
<evidence type="ECO:0000313" key="1">
    <source>
        <dbReference type="EMBL" id="MCL6296073.1"/>
    </source>
</evidence>
<dbReference type="Proteomes" id="UP001165381">
    <property type="component" value="Unassembled WGS sequence"/>
</dbReference>
<dbReference type="Pfam" id="PF10677">
    <property type="entry name" value="DUF2490"/>
    <property type="match status" value="1"/>
</dbReference>